<proteinExistence type="predicted"/>
<gene>
    <name evidence="2" type="ORF">FHX44_112331</name>
</gene>
<dbReference type="EMBL" id="VIWU01000001">
    <property type="protein sequence ID" value="TWF76441.1"/>
    <property type="molecule type" value="Genomic_DNA"/>
</dbReference>
<evidence type="ECO:0000256" key="1">
    <source>
        <dbReference type="SAM" id="Phobius"/>
    </source>
</evidence>
<dbReference type="AlphaFoldDB" id="A0A561SNJ3"/>
<feature type="transmembrane region" description="Helical" evidence="1">
    <location>
        <begin position="52"/>
        <end position="71"/>
    </location>
</feature>
<keyword evidence="1" id="KW-0472">Membrane</keyword>
<evidence type="ECO:0000313" key="3">
    <source>
        <dbReference type="Proteomes" id="UP000321261"/>
    </source>
</evidence>
<reference evidence="2 3" key="1">
    <citation type="submission" date="2019-06" db="EMBL/GenBank/DDBJ databases">
        <title>Sequencing the genomes of 1000 actinobacteria strains.</title>
        <authorList>
            <person name="Klenk H.-P."/>
        </authorList>
    </citation>
    <scope>NUCLEOTIDE SEQUENCE [LARGE SCALE GENOMIC DNA]</scope>
    <source>
        <strain evidence="2 3">DSM 45671</strain>
    </source>
</reference>
<keyword evidence="1" id="KW-0812">Transmembrane</keyword>
<keyword evidence="3" id="KW-1185">Reference proteome</keyword>
<evidence type="ECO:0000313" key="2">
    <source>
        <dbReference type="EMBL" id="TWF76441.1"/>
    </source>
</evidence>
<accession>A0A561SNJ3</accession>
<feature type="transmembrane region" description="Helical" evidence="1">
    <location>
        <begin position="166"/>
        <end position="184"/>
    </location>
</feature>
<dbReference type="RefSeq" id="WP_147255647.1">
    <property type="nucleotide sequence ID" value="NZ_VIWU01000001.1"/>
</dbReference>
<dbReference type="OrthoDB" id="9880576at2"/>
<dbReference type="Proteomes" id="UP000321261">
    <property type="component" value="Unassembled WGS sequence"/>
</dbReference>
<keyword evidence="1" id="KW-1133">Transmembrane helix</keyword>
<feature type="transmembrane region" description="Helical" evidence="1">
    <location>
        <begin position="20"/>
        <end position="45"/>
    </location>
</feature>
<sequence length="218" mass="22124">MPPAIFERQRDQRDPSSSPAVLTAILDAAAGWPLPAVLTAASALLIVESGSLVGILLPGTTLLVALGLWTLTVPGALALAVVASAAATVTGAHLGWLRGRSGAPVGGTHGRLGRVTDGPVRQASRWLAERGPAATAMLLACGHWAAAARPVLPRVAGAAGVPYRTVGPVLVLSGSGWATTLVLLGNRVGAFVVTTAAWVPLLLVALLVVAMVIRSRTR</sequence>
<feature type="transmembrane region" description="Helical" evidence="1">
    <location>
        <begin position="190"/>
        <end position="213"/>
    </location>
</feature>
<name>A0A561SNJ3_9PSEU</name>
<protein>
    <submittedName>
        <fullName evidence="2">Membrane-associated protein</fullName>
    </submittedName>
</protein>
<comment type="caution">
    <text evidence="2">The sequence shown here is derived from an EMBL/GenBank/DDBJ whole genome shotgun (WGS) entry which is preliminary data.</text>
</comment>
<feature type="transmembrane region" description="Helical" evidence="1">
    <location>
        <begin position="77"/>
        <end position="97"/>
    </location>
</feature>
<organism evidence="2 3">
    <name type="scientific">Pseudonocardia hierapolitana</name>
    <dbReference type="NCBI Taxonomy" id="1128676"/>
    <lineage>
        <taxon>Bacteria</taxon>
        <taxon>Bacillati</taxon>
        <taxon>Actinomycetota</taxon>
        <taxon>Actinomycetes</taxon>
        <taxon>Pseudonocardiales</taxon>
        <taxon>Pseudonocardiaceae</taxon>
        <taxon>Pseudonocardia</taxon>
    </lineage>
</organism>